<comment type="similarity">
    <text evidence="2">Belongs to the cytochrome P450 family.</text>
</comment>
<reference evidence="8 9" key="1">
    <citation type="submission" date="2023-11" db="EMBL/GenBank/DDBJ databases">
        <title>Halocaridina rubra genome assembly.</title>
        <authorList>
            <person name="Smith C."/>
        </authorList>
    </citation>
    <scope>NUCLEOTIDE SEQUENCE [LARGE SCALE GENOMIC DNA]</scope>
    <source>
        <strain evidence="8">EP-1</strain>
        <tissue evidence="8">Whole</tissue>
    </source>
</reference>
<dbReference type="GO" id="GO:0020037">
    <property type="term" value="F:heme binding"/>
    <property type="evidence" value="ECO:0007669"/>
    <property type="project" value="InterPro"/>
</dbReference>
<evidence type="ECO:0000313" key="8">
    <source>
        <dbReference type="EMBL" id="KAK7028080.1"/>
    </source>
</evidence>
<dbReference type="EMBL" id="JAXCGZ010022662">
    <property type="protein sequence ID" value="KAK7028080.1"/>
    <property type="molecule type" value="Genomic_DNA"/>
</dbReference>
<dbReference type="InterPro" id="IPR001128">
    <property type="entry name" value="Cyt_P450"/>
</dbReference>
<gene>
    <name evidence="8" type="ORF">SK128_016351</name>
</gene>
<keyword evidence="7" id="KW-0503">Monooxygenase</keyword>
<name>A0AAN8ZYP5_HALRR</name>
<evidence type="ECO:0000256" key="1">
    <source>
        <dbReference type="ARBA" id="ARBA00001971"/>
    </source>
</evidence>
<dbReference type="PANTHER" id="PTHR24279">
    <property type="entry name" value="CYTOCHROME P450"/>
    <property type="match status" value="1"/>
</dbReference>
<keyword evidence="5" id="KW-0560">Oxidoreductase</keyword>
<evidence type="ECO:0000256" key="3">
    <source>
        <dbReference type="ARBA" id="ARBA00022617"/>
    </source>
</evidence>
<keyword evidence="6" id="KW-0408">Iron</keyword>
<keyword evidence="3" id="KW-0349">Heme</keyword>
<evidence type="ECO:0000313" key="9">
    <source>
        <dbReference type="Proteomes" id="UP001381693"/>
    </source>
</evidence>
<dbReference type="GO" id="GO:0004497">
    <property type="term" value="F:monooxygenase activity"/>
    <property type="evidence" value="ECO:0007669"/>
    <property type="project" value="UniProtKB-KW"/>
</dbReference>
<proteinExistence type="inferred from homology"/>
<dbReference type="PANTHER" id="PTHR24279:SF120">
    <property type="entry name" value="CYTOCHROME P450"/>
    <property type="match status" value="1"/>
</dbReference>
<feature type="non-terminal residue" evidence="8">
    <location>
        <position position="198"/>
    </location>
</feature>
<accession>A0AAN8ZYP5</accession>
<dbReference type="Proteomes" id="UP001381693">
    <property type="component" value="Unassembled WGS sequence"/>
</dbReference>
<comment type="caution">
    <text evidence="8">The sequence shown here is derived from an EMBL/GenBank/DDBJ whole genome shotgun (WGS) entry which is preliminary data.</text>
</comment>
<dbReference type="InterPro" id="IPR050479">
    <property type="entry name" value="CYP11_CYP27_families"/>
</dbReference>
<evidence type="ECO:0000256" key="7">
    <source>
        <dbReference type="ARBA" id="ARBA00023033"/>
    </source>
</evidence>
<dbReference type="InterPro" id="IPR036396">
    <property type="entry name" value="Cyt_P450_sf"/>
</dbReference>
<evidence type="ECO:0000256" key="4">
    <source>
        <dbReference type="ARBA" id="ARBA00022723"/>
    </source>
</evidence>
<keyword evidence="4" id="KW-0479">Metal-binding</keyword>
<dbReference type="AlphaFoldDB" id="A0AAN8ZYP5"/>
<dbReference type="SUPFAM" id="SSF48264">
    <property type="entry name" value="Cytochrome P450"/>
    <property type="match status" value="1"/>
</dbReference>
<comment type="cofactor">
    <cofactor evidence="1">
        <name>heme</name>
        <dbReference type="ChEBI" id="CHEBI:30413"/>
    </cofactor>
</comment>
<dbReference type="Pfam" id="PF00067">
    <property type="entry name" value="p450"/>
    <property type="match status" value="1"/>
</dbReference>
<dbReference type="Gene3D" id="1.10.630.10">
    <property type="entry name" value="Cytochrome P450"/>
    <property type="match status" value="1"/>
</dbReference>
<evidence type="ECO:0008006" key="10">
    <source>
        <dbReference type="Google" id="ProtNLM"/>
    </source>
</evidence>
<dbReference type="GO" id="GO:0016705">
    <property type="term" value="F:oxidoreductase activity, acting on paired donors, with incorporation or reduction of molecular oxygen"/>
    <property type="evidence" value="ECO:0007669"/>
    <property type="project" value="InterPro"/>
</dbReference>
<keyword evidence="9" id="KW-1185">Reference proteome</keyword>
<sequence length="198" mass="23266">MTMVRMKFLHLSWESPLLRYTTYFNKSKRYASTNTIPGPKSYPIIGCLPTLLTDKDFNPEKIYVFFQKLFKVYGPIVKVDFPGQSPLILIKNPEDTKAAFRLTNKNPVRSGMMALKKAKYSNPYFEKKGGIVVENGKEWWRVRSQVQVPVMKPKNINWYIKHMDQITREFLERVASLRDDSDEVIVDFLMEIQKWGME</sequence>
<protein>
    <recommendedName>
        <fullName evidence="10">Cytochrome P450</fullName>
    </recommendedName>
</protein>
<evidence type="ECO:0000256" key="5">
    <source>
        <dbReference type="ARBA" id="ARBA00023002"/>
    </source>
</evidence>
<organism evidence="8 9">
    <name type="scientific">Halocaridina rubra</name>
    <name type="common">Hawaiian red shrimp</name>
    <dbReference type="NCBI Taxonomy" id="373956"/>
    <lineage>
        <taxon>Eukaryota</taxon>
        <taxon>Metazoa</taxon>
        <taxon>Ecdysozoa</taxon>
        <taxon>Arthropoda</taxon>
        <taxon>Crustacea</taxon>
        <taxon>Multicrustacea</taxon>
        <taxon>Malacostraca</taxon>
        <taxon>Eumalacostraca</taxon>
        <taxon>Eucarida</taxon>
        <taxon>Decapoda</taxon>
        <taxon>Pleocyemata</taxon>
        <taxon>Caridea</taxon>
        <taxon>Atyoidea</taxon>
        <taxon>Atyidae</taxon>
        <taxon>Halocaridina</taxon>
    </lineage>
</organism>
<dbReference type="GO" id="GO:0005506">
    <property type="term" value="F:iron ion binding"/>
    <property type="evidence" value="ECO:0007669"/>
    <property type="project" value="InterPro"/>
</dbReference>
<evidence type="ECO:0000256" key="2">
    <source>
        <dbReference type="ARBA" id="ARBA00010617"/>
    </source>
</evidence>
<evidence type="ECO:0000256" key="6">
    <source>
        <dbReference type="ARBA" id="ARBA00023004"/>
    </source>
</evidence>